<keyword evidence="2 3" id="KW-0539">Nucleus</keyword>
<feature type="domain" description="YDG" evidence="4">
    <location>
        <begin position="178"/>
        <end position="336"/>
    </location>
</feature>
<evidence type="ECO:0000256" key="1">
    <source>
        <dbReference type="ARBA" id="ARBA00004584"/>
    </source>
</evidence>
<reference evidence="5" key="1">
    <citation type="submission" date="2022-02" db="EMBL/GenBank/DDBJ databases">
        <authorList>
            <person name="Henning P.M."/>
            <person name="McCubbin A.G."/>
            <person name="Shore J.S."/>
        </authorList>
    </citation>
    <scope>NUCLEOTIDE SEQUENCE</scope>
    <source>
        <strain evidence="5">F60SS</strain>
        <tissue evidence="5">Leaves</tissue>
    </source>
</reference>
<organism evidence="5 6">
    <name type="scientific">Turnera subulata</name>
    <dbReference type="NCBI Taxonomy" id="218843"/>
    <lineage>
        <taxon>Eukaryota</taxon>
        <taxon>Viridiplantae</taxon>
        <taxon>Streptophyta</taxon>
        <taxon>Embryophyta</taxon>
        <taxon>Tracheophyta</taxon>
        <taxon>Spermatophyta</taxon>
        <taxon>Magnoliopsida</taxon>
        <taxon>eudicotyledons</taxon>
        <taxon>Gunneridae</taxon>
        <taxon>Pentapetalae</taxon>
        <taxon>rosids</taxon>
        <taxon>fabids</taxon>
        <taxon>Malpighiales</taxon>
        <taxon>Passifloraceae</taxon>
        <taxon>Turnera</taxon>
    </lineage>
</organism>
<dbReference type="EMBL" id="JAKUCV010006057">
    <property type="protein sequence ID" value="KAJ4828877.1"/>
    <property type="molecule type" value="Genomic_DNA"/>
</dbReference>
<proteinExistence type="predicted"/>
<evidence type="ECO:0000313" key="6">
    <source>
        <dbReference type="Proteomes" id="UP001141552"/>
    </source>
</evidence>
<dbReference type="OrthoDB" id="835793at2759"/>
<reference evidence="5" key="2">
    <citation type="journal article" date="2023" name="Plants (Basel)">
        <title>Annotation of the Turnera subulata (Passifloraceae) Draft Genome Reveals the S-Locus Evolved after the Divergence of Turneroideae from Passifloroideae in a Stepwise Manner.</title>
        <authorList>
            <person name="Henning P.M."/>
            <person name="Roalson E.H."/>
            <person name="Mir W."/>
            <person name="McCubbin A.G."/>
            <person name="Shore J.S."/>
        </authorList>
    </citation>
    <scope>NUCLEOTIDE SEQUENCE</scope>
    <source>
        <strain evidence="5">F60SS</strain>
    </source>
</reference>
<evidence type="ECO:0000313" key="5">
    <source>
        <dbReference type="EMBL" id="KAJ4828877.1"/>
    </source>
</evidence>
<dbReference type="AlphaFoldDB" id="A0A9Q0FEI3"/>
<dbReference type="GO" id="GO:0005634">
    <property type="term" value="C:nucleus"/>
    <property type="evidence" value="ECO:0007669"/>
    <property type="project" value="UniProtKB-SubCell"/>
</dbReference>
<comment type="subcellular location">
    <subcellularLocation>
        <location evidence="1">Chromosome</location>
        <location evidence="1">Centromere</location>
    </subcellularLocation>
    <subcellularLocation>
        <location evidence="3">Nucleus</location>
    </subcellularLocation>
</comment>
<keyword evidence="6" id="KW-1185">Reference proteome</keyword>
<accession>A0A9Q0FEI3</accession>
<comment type="caution">
    <text evidence="5">The sequence shown here is derived from an EMBL/GenBank/DDBJ whole genome shotgun (WGS) entry which is preliminary data.</text>
</comment>
<dbReference type="SMART" id="SM00466">
    <property type="entry name" value="SRA"/>
    <property type="match status" value="1"/>
</dbReference>
<dbReference type="PANTHER" id="PTHR45660">
    <property type="entry name" value="HISTONE-LYSINE N-METHYLTRANSFERASE SETMAR"/>
    <property type="match status" value="1"/>
</dbReference>
<evidence type="ECO:0000259" key="4">
    <source>
        <dbReference type="PROSITE" id="PS51015"/>
    </source>
</evidence>
<dbReference type="SUPFAM" id="SSF88697">
    <property type="entry name" value="PUA domain-like"/>
    <property type="match status" value="1"/>
</dbReference>
<dbReference type="GO" id="GO:0042054">
    <property type="term" value="F:histone methyltransferase activity"/>
    <property type="evidence" value="ECO:0007669"/>
    <property type="project" value="TreeGrafter"/>
</dbReference>
<dbReference type="InterPro" id="IPR036987">
    <property type="entry name" value="SRA-YDG_sf"/>
</dbReference>
<dbReference type="InterPro" id="IPR015947">
    <property type="entry name" value="PUA-like_sf"/>
</dbReference>
<name>A0A9Q0FEI3_9ROSI</name>
<dbReference type="PROSITE" id="PS51015">
    <property type="entry name" value="YDG"/>
    <property type="match status" value="1"/>
</dbReference>
<dbReference type="InterPro" id="IPR051357">
    <property type="entry name" value="H3K9_HMTase_SUVAR3-9"/>
</dbReference>
<sequence>MHLNKQNDKGGSGAGNDFWNLTQYIFKFSVEVVCLKWICKQALISVYNISASQTETMMVASQESVQTPTPACSTHGEQSCRKQNLGSVSYNASSSKGKSVALVGSVKRKGNGLNVGGHDPRPSKESRQVKEVLKLFWEEFNKLKEETGRKALMYPRSTIIKAAMSLKNKWLNAKKNLGHVPGVGIGDKFQLRAELRVIGVHCQFERGIDYMKMEDGSTLATSIVATSRYANIMEKDSLVYIGQGENPEVKHDKPIKDQKLVRGNLALKNSCDAGTPVRVIRLVEPAKNSKLSKIKCDGGEKNKKPFYVYDGLYFVSKWSQSRAKSGKLIFIFELERWTNQPLSLSMGCQANLKTGRRYRF</sequence>
<dbReference type="GO" id="GO:0003690">
    <property type="term" value="F:double-stranded DNA binding"/>
    <property type="evidence" value="ECO:0007669"/>
    <property type="project" value="TreeGrafter"/>
</dbReference>
<dbReference type="PANTHER" id="PTHR45660:SF83">
    <property type="entry name" value="HISTONE-LYSINE N-METHYLTRANSFERASE, H3 LYSINE-9 SPECIFIC SUVH5-LIKE ISOFORM X1"/>
    <property type="match status" value="1"/>
</dbReference>
<gene>
    <name evidence="5" type="ORF">Tsubulata_042487</name>
</gene>
<dbReference type="Gene3D" id="2.30.280.10">
    <property type="entry name" value="SRA-YDG"/>
    <property type="match status" value="1"/>
</dbReference>
<dbReference type="GO" id="GO:0000775">
    <property type="term" value="C:chromosome, centromeric region"/>
    <property type="evidence" value="ECO:0007669"/>
    <property type="project" value="UniProtKB-SubCell"/>
</dbReference>
<dbReference type="Proteomes" id="UP001141552">
    <property type="component" value="Unassembled WGS sequence"/>
</dbReference>
<evidence type="ECO:0000256" key="3">
    <source>
        <dbReference type="PROSITE-ProRule" id="PRU00358"/>
    </source>
</evidence>
<dbReference type="InterPro" id="IPR003105">
    <property type="entry name" value="SRA_YDG"/>
</dbReference>
<protein>
    <recommendedName>
        <fullName evidence="4">YDG domain-containing protein</fullName>
    </recommendedName>
</protein>
<dbReference type="Pfam" id="PF02182">
    <property type="entry name" value="SAD_SRA"/>
    <property type="match status" value="1"/>
</dbReference>
<evidence type="ECO:0000256" key="2">
    <source>
        <dbReference type="ARBA" id="ARBA00023242"/>
    </source>
</evidence>